<feature type="transmembrane region" description="Helical" evidence="10">
    <location>
        <begin position="398"/>
        <end position="418"/>
    </location>
</feature>
<dbReference type="InterPro" id="IPR008915">
    <property type="entry name" value="Peptidase_M50"/>
</dbReference>
<protein>
    <submittedName>
        <fullName evidence="12">Site-2 protease family protein</fullName>
    </submittedName>
</protein>
<accession>A0A937K3E1</accession>
<dbReference type="Pfam" id="PF02163">
    <property type="entry name" value="Peptidase_M50"/>
    <property type="match status" value="1"/>
</dbReference>
<evidence type="ECO:0000313" key="12">
    <source>
        <dbReference type="EMBL" id="MBL3658872.1"/>
    </source>
</evidence>
<keyword evidence="6" id="KW-0378">Hydrolase</keyword>
<dbReference type="GO" id="GO:0006508">
    <property type="term" value="P:proteolysis"/>
    <property type="evidence" value="ECO:0007669"/>
    <property type="project" value="UniProtKB-KW"/>
</dbReference>
<evidence type="ECO:0000256" key="2">
    <source>
        <dbReference type="ARBA" id="ARBA00004141"/>
    </source>
</evidence>
<feature type="transmembrane region" description="Helical" evidence="10">
    <location>
        <begin position="341"/>
        <end position="359"/>
    </location>
</feature>
<keyword evidence="4 12" id="KW-0645">Protease</keyword>
<proteinExistence type="inferred from homology"/>
<reference evidence="12" key="1">
    <citation type="submission" date="2021-01" db="EMBL/GenBank/DDBJ databases">
        <title>Fulvivirga kasyanovii gen. nov., sp nov., a novel member of the phylum Bacteroidetes isolated from seawater in a mussel farm.</title>
        <authorList>
            <person name="Zhao L.-H."/>
            <person name="Wang Z.-J."/>
        </authorList>
    </citation>
    <scope>NUCLEOTIDE SEQUENCE</scope>
    <source>
        <strain evidence="12">2943</strain>
    </source>
</reference>
<dbReference type="PANTHER" id="PTHR31412:SF0">
    <property type="entry name" value="ZINC METALLOPROTEASE EGY1, CHLOROPLASTIC-RELATED"/>
    <property type="match status" value="1"/>
</dbReference>
<sequence>MKENNRTYLLQALLFIVTFFTTTLAGEWWVHGIMWPWNDYSWTDFSHGLPYSVPFLLILSVHEFGHYFTAKYHKIKTTLPYYIPLPPIPLFIGTMGALIRIKQPVLSKKIHFDIGIAGPLAGFVIALGVLVYGFTHLPEPDYIYSIHPEYEQFGENYAEHVYTYEFQREQDSIRYVEARTADSLRFVEEGTGGEWGFPKFSAPEKYENVYITKPLLFVGLEKLLVSEPEKIPNSRELMHYPILLAGFLALLFTALNLMPIGQLDGGHVLYGLVGYKGHKKVASVVFIAFLFYAGLGYISPADGMMYKEGLFGLPEFFISMPLYIGFLYLSLRGLQKSKKDTWMYAVVLFAVQFFIAYLYPDVEGYSGWLLFAFILGRVIGVHHPKSLVEEPLDWKRKLLGWISLIIFIISFSPAPIMLQ</sequence>
<name>A0A937K3E1_9BACT</name>
<dbReference type="RefSeq" id="WP_202246664.1">
    <property type="nucleotide sequence ID" value="NZ_JAESIY010000018.1"/>
</dbReference>
<dbReference type="CDD" id="cd06160">
    <property type="entry name" value="S2P-M50_like_2"/>
    <property type="match status" value="1"/>
</dbReference>
<feature type="transmembrane region" description="Helical" evidence="10">
    <location>
        <begin position="365"/>
        <end position="382"/>
    </location>
</feature>
<comment type="caution">
    <text evidence="12">The sequence shown here is derived from an EMBL/GenBank/DDBJ whole genome shotgun (WGS) entry which is preliminary data.</text>
</comment>
<evidence type="ECO:0000256" key="7">
    <source>
        <dbReference type="ARBA" id="ARBA00022946"/>
    </source>
</evidence>
<feature type="domain" description="Peptidase M50" evidence="11">
    <location>
        <begin position="53"/>
        <end position="288"/>
    </location>
</feature>
<comment type="subcellular location">
    <subcellularLocation>
        <location evidence="2">Membrane</location>
        <topology evidence="2">Multi-pass membrane protein</topology>
    </subcellularLocation>
</comment>
<keyword evidence="9 10" id="KW-0472">Membrane</keyword>
<evidence type="ECO:0000256" key="8">
    <source>
        <dbReference type="ARBA" id="ARBA00022989"/>
    </source>
</evidence>
<evidence type="ECO:0000256" key="1">
    <source>
        <dbReference type="ARBA" id="ARBA00001947"/>
    </source>
</evidence>
<keyword evidence="5 10" id="KW-0812">Transmembrane</keyword>
<evidence type="ECO:0000256" key="9">
    <source>
        <dbReference type="ARBA" id="ARBA00023136"/>
    </source>
</evidence>
<dbReference type="GO" id="GO:0008233">
    <property type="term" value="F:peptidase activity"/>
    <property type="evidence" value="ECO:0007669"/>
    <property type="project" value="UniProtKB-KW"/>
</dbReference>
<evidence type="ECO:0000313" key="13">
    <source>
        <dbReference type="Proteomes" id="UP000659388"/>
    </source>
</evidence>
<dbReference type="PANTHER" id="PTHR31412">
    <property type="entry name" value="ZINC METALLOPROTEASE EGY1"/>
    <property type="match status" value="1"/>
</dbReference>
<feature type="transmembrane region" description="Helical" evidence="10">
    <location>
        <begin position="238"/>
        <end position="260"/>
    </location>
</feature>
<evidence type="ECO:0000256" key="6">
    <source>
        <dbReference type="ARBA" id="ARBA00022801"/>
    </source>
</evidence>
<keyword evidence="13" id="KW-1185">Reference proteome</keyword>
<dbReference type="InterPro" id="IPR044838">
    <property type="entry name" value="EGY1-like"/>
</dbReference>
<comment type="cofactor">
    <cofactor evidence="1">
        <name>Zn(2+)</name>
        <dbReference type="ChEBI" id="CHEBI:29105"/>
    </cofactor>
</comment>
<dbReference type="EMBL" id="JAESIY010000018">
    <property type="protein sequence ID" value="MBL3658872.1"/>
    <property type="molecule type" value="Genomic_DNA"/>
</dbReference>
<feature type="transmembrane region" description="Helical" evidence="10">
    <location>
        <begin position="310"/>
        <end position="329"/>
    </location>
</feature>
<dbReference type="AlphaFoldDB" id="A0A937K3E1"/>
<gene>
    <name evidence="12" type="ORF">JL102_22170</name>
</gene>
<dbReference type="GO" id="GO:0016020">
    <property type="term" value="C:membrane"/>
    <property type="evidence" value="ECO:0007669"/>
    <property type="project" value="UniProtKB-SubCell"/>
</dbReference>
<keyword evidence="8 10" id="KW-1133">Transmembrane helix</keyword>
<evidence type="ECO:0000256" key="5">
    <source>
        <dbReference type="ARBA" id="ARBA00022692"/>
    </source>
</evidence>
<keyword evidence="7" id="KW-0809">Transit peptide</keyword>
<comment type="similarity">
    <text evidence="3">Belongs to the peptidase M50B family.</text>
</comment>
<evidence type="ECO:0000256" key="3">
    <source>
        <dbReference type="ARBA" id="ARBA00007931"/>
    </source>
</evidence>
<organism evidence="12 13">
    <name type="scientific">Fulvivirga sediminis</name>
    <dbReference type="NCBI Taxonomy" id="2803949"/>
    <lineage>
        <taxon>Bacteria</taxon>
        <taxon>Pseudomonadati</taxon>
        <taxon>Bacteroidota</taxon>
        <taxon>Cytophagia</taxon>
        <taxon>Cytophagales</taxon>
        <taxon>Fulvivirgaceae</taxon>
        <taxon>Fulvivirga</taxon>
    </lineage>
</organism>
<feature type="transmembrane region" description="Helical" evidence="10">
    <location>
        <begin position="110"/>
        <end position="134"/>
    </location>
</feature>
<dbReference type="Proteomes" id="UP000659388">
    <property type="component" value="Unassembled WGS sequence"/>
</dbReference>
<evidence type="ECO:0000256" key="10">
    <source>
        <dbReference type="SAM" id="Phobius"/>
    </source>
</evidence>
<feature type="transmembrane region" description="Helical" evidence="10">
    <location>
        <begin position="281"/>
        <end position="298"/>
    </location>
</feature>
<evidence type="ECO:0000256" key="4">
    <source>
        <dbReference type="ARBA" id="ARBA00022670"/>
    </source>
</evidence>
<evidence type="ECO:0000259" key="11">
    <source>
        <dbReference type="Pfam" id="PF02163"/>
    </source>
</evidence>